<dbReference type="Pfam" id="PF03575">
    <property type="entry name" value="Peptidase_S51"/>
    <property type="match status" value="1"/>
</dbReference>
<keyword evidence="4" id="KW-0720">Serine protease</keyword>
<dbReference type="CDD" id="cd03146">
    <property type="entry name" value="GAT1_Peptidase_E"/>
    <property type="match status" value="1"/>
</dbReference>
<proteinExistence type="inferred from homology"/>
<evidence type="ECO:0000313" key="5">
    <source>
        <dbReference type="Proteomes" id="UP000695022"/>
    </source>
</evidence>
<sequence>MAAPTKSSRKLLLLSNSTSHGGGYLDYCEQQIKDFLGRNVKKVVFVPYALTDRDWYTDIARKRFAELGGGNTFRLLKTLYDEKLVEPIRTQVLKHSIPYIGSSAGTNVATATINTTNDMPITCPPTFEALALIPFNINPHYIDSDPSSKHMGETREKRIMEYHEEAHCRPVLALREGSILWVEGNKTTLLGGLSARLFRKGELPAEYSPGDDLSFLLTAGL</sequence>
<dbReference type="RefSeq" id="XP_014672463.1">
    <property type="nucleotide sequence ID" value="XM_014816977.1"/>
</dbReference>
<name>A0ABM1EJU2_PRICU</name>
<dbReference type="Gene3D" id="3.40.50.880">
    <property type="match status" value="1"/>
</dbReference>
<dbReference type="SUPFAM" id="SSF52317">
    <property type="entry name" value="Class I glutamine amidotransferase-like"/>
    <property type="match status" value="1"/>
</dbReference>
<keyword evidence="2" id="KW-0645">Protease</keyword>
<comment type="similarity">
    <text evidence="1">Belongs to the peptidase S51 family.</text>
</comment>
<dbReference type="GeneID" id="106812955"/>
<dbReference type="InterPro" id="IPR005320">
    <property type="entry name" value="Peptidase_S51"/>
</dbReference>
<gene>
    <name evidence="6" type="primary">LOC106812955</name>
</gene>
<keyword evidence="5" id="KW-1185">Reference proteome</keyword>
<evidence type="ECO:0000256" key="1">
    <source>
        <dbReference type="ARBA" id="ARBA00006534"/>
    </source>
</evidence>
<evidence type="ECO:0000256" key="3">
    <source>
        <dbReference type="ARBA" id="ARBA00022801"/>
    </source>
</evidence>
<accession>A0ABM1EJU2</accession>
<protein>
    <submittedName>
        <fullName evidence="6">Alpha-aspartyl dipeptidase-like isoform X2</fullName>
    </submittedName>
</protein>
<dbReference type="NCBIfam" id="NF003642">
    <property type="entry name" value="PRK05282.1"/>
    <property type="match status" value="1"/>
</dbReference>
<dbReference type="InterPro" id="IPR029062">
    <property type="entry name" value="Class_I_gatase-like"/>
</dbReference>
<dbReference type="PANTHER" id="PTHR20842">
    <property type="entry name" value="PROTEASE S51 ALPHA-ASPARTYL DIPEPTIDASE"/>
    <property type="match status" value="1"/>
</dbReference>
<dbReference type="PANTHER" id="PTHR20842:SF0">
    <property type="entry name" value="ALPHA-ASPARTYL DIPEPTIDASE"/>
    <property type="match status" value="1"/>
</dbReference>
<evidence type="ECO:0000313" key="6">
    <source>
        <dbReference type="RefSeq" id="XP_014672463.1"/>
    </source>
</evidence>
<reference evidence="6" key="1">
    <citation type="submission" date="2025-08" db="UniProtKB">
        <authorList>
            <consortium name="RefSeq"/>
        </authorList>
    </citation>
    <scope>IDENTIFICATION</scope>
</reference>
<organism evidence="5 6">
    <name type="scientific">Priapulus caudatus</name>
    <name type="common">Priapulid worm</name>
    <dbReference type="NCBI Taxonomy" id="37621"/>
    <lineage>
        <taxon>Eukaryota</taxon>
        <taxon>Metazoa</taxon>
        <taxon>Ecdysozoa</taxon>
        <taxon>Scalidophora</taxon>
        <taxon>Priapulida</taxon>
        <taxon>Priapulimorpha</taxon>
        <taxon>Priapulimorphida</taxon>
        <taxon>Priapulidae</taxon>
        <taxon>Priapulus</taxon>
    </lineage>
</organism>
<keyword evidence="3" id="KW-0378">Hydrolase</keyword>
<evidence type="ECO:0000256" key="2">
    <source>
        <dbReference type="ARBA" id="ARBA00022670"/>
    </source>
</evidence>
<evidence type="ECO:0000256" key="4">
    <source>
        <dbReference type="ARBA" id="ARBA00022825"/>
    </source>
</evidence>
<dbReference type="Proteomes" id="UP000695022">
    <property type="component" value="Unplaced"/>
</dbReference>